<organism evidence="1 2">
    <name type="scientific">Sorangium cellulosum</name>
    <name type="common">Polyangium cellulosum</name>
    <dbReference type="NCBI Taxonomy" id="56"/>
    <lineage>
        <taxon>Bacteria</taxon>
        <taxon>Pseudomonadati</taxon>
        <taxon>Myxococcota</taxon>
        <taxon>Polyangia</taxon>
        <taxon>Polyangiales</taxon>
        <taxon>Polyangiaceae</taxon>
        <taxon>Sorangium</taxon>
    </lineage>
</organism>
<comment type="caution">
    <text evidence="1">The sequence shown here is derived from an EMBL/GenBank/DDBJ whole genome shotgun (WGS) entry which is preliminary data.</text>
</comment>
<accession>A0A150QKW7</accession>
<evidence type="ECO:0000313" key="2">
    <source>
        <dbReference type="Proteomes" id="UP000075260"/>
    </source>
</evidence>
<name>A0A150QKW7_SORCE</name>
<reference evidence="1 2" key="1">
    <citation type="submission" date="2014-02" db="EMBL/GenBank/DDBJ databases">
        <title>The small core and large imbalanced accessory genome model reveals a collaborative survival strategy of Sorangium cellulosum strains in nature.</title>
        <authorList>
            <person name="Han K."/>
            <person name="Peng R."/>
            <person name="Blom J."/>
            <person name="Li Y.-Z."/>
        </authorList>
    </citation>
    <scope>NUCLEOTIDE SEQUENCE [LARGE SCALE GENOMIC DNA]</scope>
    <source>
        <strain evidence="1 2">So0008-312</strain>
    </source>
</reference>
<proteinExistence type="predicted"/>
<dbReference type="AlphaFoldDB" id="A0A150QKW7"/>
<protein>
    <submittedName>
        <fullName evidence="1">Uncharacterized protein</fullName>
    </submittedName>
</protein>
<gene>
    <name evidence="1" type="ORF">BE15_01115</name>
</gene>
<evidence type="ECO:0000313" key="1">
    <source>
        <dbReference type="EMBL" id="KYF68614.1"/>
    </source>
</evidence>
<dbReference type="EMBL" id="JEMA01000553">
    <property type="protein sequence ID" value="KYF68614.1"/>
    <property type="molecule type" value="Genomic_DNA"/>
</dbReference>
<sequence>MSGDAGWSVDVVLPPYGKQVRAIVDGEQPNACSAVLRVTCGGIADHVHAARRAGSCRALCTQLTSRCHDRPDERLA</sequence>
<dbReference type="Proteomes" id="UP000075260">
    <property type="component" value="Unassembled WGS sequence"/>
</dbReference>